<comment type="caution">
    <text evidence="1">The sequence shown here is derived from an EMBL/GenBank/DDBJ whole genome shotgun (WGS) entry which is preliminary data.</text>
</comment>
<proteinExistence type="predicted"/>
<protein>
    <submittedName>
        <fullName evidence="1">Uncharacterized protein DUF1877</fullName>
    </submittedName>
</protein>
<evidence type="ECO:0000313" key="2">
    <source>
        <dbReference type="Proteomes" id="UP000295680"/>
    </source>
</evidence>
<organism evidence="1 2">
    <name type="scientific">Actinocrispum wychmicini</name>
    <dbReference type="NCBI Taxonomy" id="1213861"/>
    <lineage>
        <taxon>Bacteria</taxon>
        <taxon>Bacillati</taxon>
        <taxon>Actinomycetota</taxon>
        <taxon>Actinomycetes</taxon>
        <taxon>Pseudonocardiales</taxon>
        <taxon>Pseudonocardiaceae</taxon>
        <taxon>Actinocrispum</taxon>
    </lineage>
</organism>
<keyword evidence="2" id="KW-1185">Reference proteome</keyword>
<reference evidence="1 2" key="1">
    <citation type="submission" date="2019-03" db="EMBL/GenBank/DDBJ databases">
        <title>Genomic Encyclopedia of Type Strains, Phase IV (KMG-IV): sequencing the most valuable type-strain genomes for metagenomic binning, comparative biology and taxonomic classification.</title>
        <authorList>
            <person name="Goeker M."/>
        </authorList>
    </citation>
    <scope>NUCLEOTIDE SEQUENCE [LARGE SCALE GENOMIC DNA]</scope>
    <source>
        <strain evidence="1 2">DSM 45934</strain>
    </source>
</reference>
<dbReference type="Proteomes" id="UP000295680">
    <property type="component" value="Unassembled WGS sequence"/>
</dbReference>
<name>A0A4V2S3G9_9PSEU</name>
<dbReference type="InterPro" id="IPR015068">
    <property type="entry name" value="DUF1877"/>
</dbReference>
<sequence>MAAREIYPAWRWTEDSAPEELAHLRDQYAMLRTFFNTVASNGNAALGHFCP</sequence>
<accession>A0A4V2S3G9</accession>
<dbReference type="SUPFAM" id="SSF111069">
    <property type="entry name" value="Hypothetical protein yfbM"/>
    <property type="match status" value="1"/>
</dbReference>
<evidence type="ECO:0000313" key="1">
    <source>
        <dbReference type="EMBL" id="TCO44240.1"/>
    </source>
</evidence>
<dbReference type="Pfam" id="PF08974">
    <property type="entry name" value="DUF1877"/>
    <property type="match status" value="1"/>
</dbReference>
<dbReference type="Gene3D" id="3.40.1760.10">
    <property type="entry name" value="YfbM-like super family"/>
    <property type="match status" value="1"/>
</dbReference>
<dbReference type="EMBL" id="SLWS01000024">
    <property type="protein sequence ID" value="TCO44240.1"/>
    <property type="molecule type" value="Genomic_DNA"/>
</dbReference>
<gene>
    <name evidence="1" type="ORF">EV192_12413</name>
</gene>
<dbReference type="AlphaFoldDB" id="A0A4V2S3G9"/>
<dbReference type="InterPro" id="IPR035944">
    <property type="entry name" value="YfbM-like_sf"/>
</dbReference>